<keyword evidence="3" id="KW-1185">Reference proteome</keyword>
<proteinExistence type="predicted"/>
<feature type="compositionally biased region" description="Polar residues" evidence="1">
    <location>
        <begin position="701"/>
        <end position="728"/>
    </location>
</feature>
<dbReference type="EMBL" id="JAPDRK010000002">
    <property type="protein sequence ID" value="KAJ9615735.1"/>
    <property type="molecule type" value="Genomic_DNA"/>
</dbReference>
<name>A0AA38XLW4_9EURO</name>
<feature type="compositionally biased region" description="Polar residues" evidence="1">
    <location>
        <begin position="682"/>
        <end position="692"/>
    </location>
</feature>
<dbReference type="Proteomes" id="UP001172673">
    <property type="component" value="Unassembled WGS sequence"/>
</dbReference>
<evidence type="ECO:0000256" key="1">
    <source>
        <dbReference type="SAM" id="MobiDB-lite"/>
    </source>
</evidence>
<gene>
    <name evidence="2" type="ORF">H2200_001812</name>
</gene>
<protein>
    <submittedName>
        <fullName evidence="2">Uncharacterized protein</fullName>
    </submittedName>
</protein>
<evidence type="ECO:0000313" key="3">
    <source>
        <dbReference type="Proteomes" id="UP001172673"/>
    </source>
</evidence>
<reference evidence="2" key="1">
    <citation type="submission" date="2022-10" db="EMBL/GenBank/DDBJ databases">
        <title>Culturing micro-colonial fungi from biological soil crusts in the Mojave desert and describing Neophaeococcomyces mojavensis, and introducing the new genera and species Taxawa tesnikishii.</title>
        <authorList>
            <person name="Kurbessoian T."/>
            <person name="Stajich J.E."/>
        </authorList>
    </citation>
    <scope>NUCLEOTIDE SEQUENCE</scope>
    <source>
        <strain evidence="2">TK_41</strain>
    </source>
</reference>
<comment type="caution">
    <text evidence="2">The sequence shown here is derived from an EMBL/GenBank/DDBJ whole genome shotgun (WGS) entry which is preliminary data.</text>
</comment>
<sequence>MATRKKTIIVGSLYDFTDTGSNELIQTAKEAHQDPETAPFFYIDASKQTFCAEVDQDDNQTLQEFLARMAGYIDCQQSTQFALDDELRLRPKAGTTMEDLIPEDVVDDQALLKYSSDSDSDGDALETMQHLTAYWKPKCGNINILTPMYAKEITRLTGSSLFAEEAEKRYRIFQGNFQLALEKLLRVEPLLETFDTQSPNSSMRAAGNILVWPSNQQNSKIAYANIVSDHPSIHRVIVNRQEQALSKKVLAELRSSDTRDRLMVVPDNLQYVGLEATVGCQASKIWDSKQYPSFGSSESMVPIVSSTSTPAGNSKASLLGDVGNDRITRWTNTIVPSANPNIAPEVPVEPVAPARRRVKVDSDSEDDEPIRPVKAASSNDVPTITQASTSAFQFFDDADLIEDDEEPIPASAAASLPLRNGHSNTLLDISEEGEEEAEMAAKKPFMRGTQSLSTVMEHDMDILATMQPTGATSTKQLFDYSVADAPETEGPPLETEVLTSNTAPPAVNAGSKEELRHSPPTVEDVLPTTPGTGSGFVRPTFDPNAYRSSPQPGRGQRGRGGRGRGQGNNRGQANNRGRGGHRGGRNQNDNRAENQQRSPAPLQASAPGDQRGRGRAGTRGIPPIGRSSRGGDNRAFSHQHSHGGLIDVEPATTRATPAVPPGFESIVPLVPDTLSQPPPTFPGTSEAPTTVDTPEILPENSWLTSTPSRPRLQSNARTHSTNSITSRASTMRWSNEGWEYMQTSPIPKVNQAALREQSLQSAMAAVAAEEALAAEAALPGNNQLAVEEGPPRFHSTMRQQAGNPGRGSSRSSSKKKETKDEAAARRQRVLEDAYGPTPMAAPPPPLQQHSASPKLEEMSKWKKSQMKRQTPMAEAHPEIVSNDLRDQETSKLVALLRPVFETGRAFKGKLVFEIQIGQVLITPGQQVRDKLYHEIDDWTSTFNTLSGQTFSTFTKILTTNGADIDRALESKVGEAKLWSSAPSFQTTTYEFQCQSRSNEDFQIIVHERGNYELRKGQVNIGAINIHIPAQIWDLSATLSGPLEWSDVSDVVAQSAREFVESIYILPERKRLILYFRPPTNREIKIQTLIVKRTSYHSSNRGDGQQLFLKVTEAKNLQFRVHPDDHKLWVAHEANPKNDDEYKFQLADNGRIHYEMSIVHSGISDILVKNESLELGELTATASKSILDRRLVRPLLDSAIELVSKIDYIGMWNYGTQRRLYDEEQARQAKLIADLGPRARTMAPPSAAMIQGSNTGVGRMQTMSGSTMGGETVMQPLPVPGVRMNTEAEIMVDEAGQYLYGMGGSRVPLPETPEQEVLNSIASVLPDDSASNAGKDIRYVGGAYGERGSAFW</sequence>
<feature type="region of interest" description="Disordered" evidence="1">
    <location>
        <begin position="484"/>
        <end position="728"/>
    </location>
</feature>
<organism evidence="2 3">
    <name type="scientific">Cladophialophora chaetospira</name>
    <dbReference type="NCBI Taxonomy" id="386627"/>
    <lineage>
        <taxon>Eukaryota</taxon>
        <taxon>Fungi</taxon>
        <taxon>Dikarya</taxon>
        <taxon>Ascomycota</taxon>
        <taxon>Pezizomycotina</taxon>
        <taxon>Eurotiomycetes</taxon>
        <taxon>Chaetothyriomycetidae</taxon>
        <taxon>Chaetothyriales</taxon>
        <taxon>Herpotrichiellaceae</taxon>
        <taxon>Cladophialophora</taxon>
    </lineage>
</organism>
<evidence type="ECO:0000313" key="2">
    <source>
        <dbReference type="EMBL" id="KAJ9615735.1"/>
    </source>
</evidence>
<feature type="compositionally biased region" description="Basic and acidic residues" evidence="1">
    <location>
        <begin position="814"/>
        <end position="831"/>
    </location>
</feature>
<feature type="region of interest" description="Disordered" evidence="1">
    <location>
        <begin position="784"/>
        <end position="855"/>
    </location>
</feature>
<feature type="region of interest" description="Disordered" evidence="1">
    <location>
        <begin position="353"/>
        <end position="380"/>
    </location>
</feature>
<accession>A0AA38XLW4</accession>